<dbReference type="GO" id="GO:0016987">
    <property type="term" value="F:sigma factor activity"/>
    <property type="evidence" value="ECO:0007669"/>
    <property type="project" value="UniProtKB-KW"/>
</dbReference>
<evidence type="ECO:0000256" key="5">
    <source>
        <dbReference type="ARBA" id="ARBA00023163"/>
    </source>
</evidence>
<dbReference type="eggNOG" id="COG1595">
    <property type="taxonomic scope" value="Bacteria"/>
</dbReference>
<gene>
    <name evidence="8" type="ORF">W5A_08247</name>
</gene>
<dbReference type="InterPro" id="IPR013325">
    <property type="entry name" value="RNA_pol_sigma_r2"/>
</dbReference>
<dbReference type="InterPro" id="IPR039425">
    <property type="entry name" value="RNA_pol_sigma-70-like"/>
</dbReference>
<dbReference type="PANTHER" id="PTHR43133:SF8">
    <property type="entry name" value="RNA POLYMERASE SIGMA FACTOR HI_1459-RELATED"/>
    <property type="match status" value="1"/>
</dbReference>
<dbReference type="Gene3D" id="1.10.1740.10">
    <property type="match status" value="1"/>
</dbReference>
<evidence type="ECO:0000256" key="3">
    <source>
        <dbReference type="ARBA" id="ARBA00023082"/>
    </source>
</evidence>
<evidence type="ECO:0000313" key="9">
    <source>
        <dbReference type="Proteomes" id="UP000005938"/>
    </source>
</evidence>
<dbReference type="InterPro" id="IPR007627">
    <property type="entry name" value="RNA_pol_sigma70_r2"/>
</dbReference>
<keyword evidence="9" id="KW-1185">Reference proteome</keyword>
<dbReference type="SUPFAM" id="SSF88659">
    <property type="entry name" value="Sigma3 and sigma4 domains of RNA polymerase sigma factors"/>
    <property type="match status" value="1"/>
</dbReference>
<evidence type="ECO:0000259" key="6">
    <source>
        <dbReference type="Pfam" id="PF04542"/>
    </source>
</evidence>
<dbReference type="InterPro" id="IPR036388">
    <property type="entry name" value="WH-like_DNA-bd_sf"/>
</dbReference>
<feature type="domain" description="RNA polymerase sigma factor 70 region 4 type 2" evidence="7">
    <location>
        <begin position="124"/>
        <end position="175"/>
    </location>
</feature>
<dbReference type="Pfam" id="PF08281">
    <property type="entry name" value="Sigma70_r4_2"/>
    <property type="match status" value="1"/>
</dbReference>
<dbReference type="InterPro" id="IPR013324">
    <property type="entry name" value="RNA_pol_sigma_r3/r4-like"/>
</dbReference>
<dbReference type="GO" id="GO:0006352">
    <property type="term" value="P:DNA-templated transcription initiation"/>
    <property type="evidence" value="ECO:0007669"/>
    <property type="project" value="InterPro"/>
</dbReference>
<keyword evidence="2" id="KW-0805">Transcription regulation</keyword>
<accession>I0WDP0</accession>
<evidence type="ECO:0000313" key="8">
    <source>
        <dbReference type="EMBL" id="EID74506.1"/>
    </source>
</evidence>
<name>I0WDP0_9FLAO</name>
<dbReference type="InterPro" id="IPR014284">
    <property type="entry name" value="RNA_pol_sigma-70_dom"/>
</dbReference>
<dbReference type="Pfam" id="PF04542">
    <property type="entry name" value="Sigma70_r2"/>
    <property type="match status" value="1"/>
</dbReference>
<dbReference type="CDD" id="cd06171">
    <property type="entry name" value="Sigma70_r4"/>
    <property type="match status" value="1"/>
</dbReference>
<dbReference type="SUPFAM" id="SSF88946">
    <property type="entry name" value="Sigma2 domain of RNA polymerase sigma factors"/>
    <property type="match status" value="1"/>
</dbReference>
<dbReference type="OrthoDB" id="1027298at2"/>
<protein>
    <submittedName>
        <fullName evidence="8">ECF subfamily RNA polymerase sigma-24 subunit</fullName>
    </submittedName>
</protein>
<dbReference type="RefSeq" id="WP_008239386.1">
    <property type="nucleotide sequence ID" value="NZ_AJJU01000010.1"/>
</dbReference>
<evidence type="ECO:0000256" key="4">
    <source>
        <dbReference type="ARBA" id="ARBA00023125"/>
    </source>
</evidence>
<dbReference type="STRING" id="946077.W5A_08247"/>
<keyword evidence="4" id="KW-0238">DNA-binding</keyword>
<sequence>MTNQQDHIYIGRILNGDVNAYSYLVHKYQNMVFTMAFRILHNREEAEDAAQEAFVKCFKSLNGFKGDSKFSTWLYRIVYHTCLDKIKDQKRMVTSEIIDELHEGEIGLIDNVLVSIEQEERSKLIHQALSQLNEDEQMIVTLYYFEEMSLREISEIVMISMDNIKVKLFRSRKKLFDILKHKMGLLIERS</sequence>
<evidence type="ECO:0000256" key="1">
    <source>
        <dbReference type="ARBA" id="ARBA00010641"/>
    </source>
</evidence>
<comment type="similarity">
    <text evidence="1">Belongs to the sigma-70 factor family. ECF subfamily.</text>
</comment>
<evidence type="ECO:0000256" key="2">
    <source>
        <dbReference type="ARBA" id="ARBA00023015"/>
    </source>
</evidence>
<dbReference type="Proteomes" id="UP000005938">
    <property type="component" value="Unassembled WGS sequence"/>
</dbReference>
<comment type="caution">
    <text evidence="8">The sequence shown here is derived from an EMBL/GenBank/DDBJ whole genome shotgun (WGS) entry which is preliminary data.</text>
</comment>
<dbReference type="GO" id="GO:0003677">
    <property type="term" value="F:DNA binding"/>
    <property type="evidence" value="ECO:0007669"/>
    <property type="project" value="UniProtKB-KW"/>
</dbReference>
<dbReference type="PANTHER" id="PTHR43133">
    <property type="entry name" value="RNA POLYMERASE ECF-TYPE SIGMA FACTO"/>
    <property type="match status" value="1"/>
</dbReference>
<organism evidence="8 9">
    <name type="scientific">Imtechella halotolerans K1</name>
    <dbReference type="NCBI Taxonomy" id="946077"/>
    <lineage>
        <taxon>Bacteria</taxon>
        <taxon>Pseudomonadati</taxon>
        <taxon>Bacteroidota</taxon>
        <taxon>Flavobacteriia</taxon>
        <taxon>Flavobacteriales</taxon>
        <taxon>Flavobacteriaceae</taxon>
        <taxon>Imtechella</taxon>
    </lineage>
</organism>
<dbReference type="EMBL" id="AJJU01000010">
    <property type="protein sequence ID" value="EID74506.1"/>
    <property type="molecule type" value="Genomic_DNA"/>
</dbReference>
<dbReference type="InterPro" id="IPR013249">
    <property type="entry name" value="RNA_pol_sigma70_r4_t2"/>
</dbReference>
<reference evidence="8 9" key="1">
    <citation type="journal article" date="2012" name="J. Bacteriol.">
        <title>Genome Sequence of the Halotolerant Bacterium Imtechella halotolerans K1T.</title>
        <authorList>
            <person name="Kumar S."/>
            <person name="Vikram S."/>
            <person name="Subramanian S."/>
            <person name="Raghava G.P."/>
            <person name="Pinnaka A.K."/>
        </authorList>
    </citation>
    <scope>NUCLEOTIDE SEQUENCE [LARGE SCALE GENOMIC DNA]</scope>
    <source>
        <strain evidence="8 9">K1</strain>
    </source>
</reference>
<evidence type="ECO:0000259" key="7">
    <source>
        <dbReference type="Pfam" id="PF08281"/>
    </source>
</evidence>
<dbReference type="NCBIfam" id="TIGR02937">
    <property type="entry name" value="sigma70-ECF"/>
    <property type="match status" value="1"/>
</dbReference>
<dbReference type="AlphaFoldDB" id="I0WDP0"/>
<dbReference type="Gene3D" id="1.10.10.10">
    <property type="entry name" value="Winged helix-like DNA-binding domain superfamily/Winged helix DNA-binding domain"/>
    <property type="match status" value="1"/>
</dbReference>
<keyword evidence="3" id="KW-0731">Sigma factor</keyword>
<keyword evidence="5" id="KW-0804">Transcription</keyword>
<proteinExistence type="inferred from homology"/>
<feature type="domain" description="RNA polymerase sigma-70 region 2" evidence="6">
    <location>
        <begin position="24"/>
        <end position="91"/>
    </location>
</feature>